<dbReference type="InterPro" id="IPR038282">
    <property type="entry name" value="DUF2267_sf"/>
</dbReference>
<dbReference type="Pfam" id="PF10025">
    <property type="entry name" value="DUF2267"/>
    <property type="match status" value="1"/>
</dbReference>
<reference evidence="1 2" key="1">
    <citation type="submission" date="2020-04" db="EMBL/GenBank/DDBJ databases">
        <title>MicrobeNet Type strains.</title>
        <authorList>
            <person name="Nicholson A.C."/>
        </authorList>
    </citation>
    <scope>NUCLEOTIDE SEQUENCE [LARGE SCALE GENOMIC DNA]</scope>
    <source>
        <strain evidence="1 2">JCM 3332</strain>
    </source>
</reference>
<keyword evidence="2" id="KW-1185">Reference proteome</keyword>
<comment type="caution">
    <text evidence="1">The sequence shown here is derived from an EMBL/GenBank/DDBJ whole genome shotgun (WGS) entry which is preliminary data.</text>
</comment>
<dbReference type="InterPro" id="IPR018727">
    <property type="entry name" value="DUF2267"/>
</dbReference>
<dbReference type="RefSeq" id="WP_062978828.1">
    <property type="nucleotide sequence ID" value="NZ_JAAXOT010000015.1"/>
</dbReference>
<dbReference type="Gene3D" id="1.10.490.110">
    <property type="entry name" value="Uncharacterized conserved protein DUF2267"/>
    <property type="match status" value="1"/>
</dbReference>
<sequence length="220" mass="23966">MAHHTDPLAAEVHTAHAWLNTIADGLGAEDRHFALRALRAWMHAVRDRVGVSNSAHVTAQLPEFLRGVWYEGWIPAKVPVRHGVASFIDQFAEEARIDRDDVVIVAGKVTRSLDQLFAPGQLDSIFAVLPAPLDIALWGDFLGETTAARTVSPVRALRAAQRERDLAQQVRVLGEAVAVLARGLEQLPSLPADEQRVATAAQSAHRILLAEGLVDQHATE</sequence>
<organism evidence="1 2">
    <name type="scientific">Nocardia flavorosea</name>
    <dbReference type="NCBI Taxonomy" id="53429"/>
    <lineage>
        <taxon>Bacteria</taxon>
        <taxon>Bacillati</taxon>
        <taxon>Actinomycetota</taxon>
        <taxon>Actinomycetes</taxon>
        <taxon>Mycobacteriales</taxon>
        <taxon>Nocardiaceae</taxon>
        <taxon>Nocardia</taxon>
    </lineage>
</organism>
<accession>A0A846YK85</accession>
<protein>
    <submittedName>
        <fullName evidence="1">DUF2267 domain-containing protein</fullName>
    </submittedName>
</protein>
<evidence type="ECO:0000313" key="2">
    <source>
        <dbReference type="Proteomes" id="UP000570678"/>
    </source>
</evidence>
<proteinExistence type="predicted"/>
<dbReference type="AlphaFoldDB" id="A0A846YK85"/>
<dbReference type="EMBL" id="JAAXOT010000015">
    <property type="protein sequence ID" value="NKY59335.1"/>
    <property type="molecule type" value="Genomic_DNA"/>
</dbReference>
<evidence type="ECO:0000313" key="1">
    <source>
        <dbReference type="EMBL" id="NKY59335.1"/>
    </source>
</evidence>
<dbReference type="Proteomes" id="UP000570678">
    <property type="component" value="Unassembled WGS sequence"/>
</dbReference>
<gene>
    <name evidence="1" type="ORF">HGA15_24905</name>
</gene>
<name>A0A846YK85_9NOCA</name>